<evidence type="ECO:0008006" key="4">
    <source>
        <dbReference type="Google" id="ProtNLM"/>
    </source>
</evidence>
<evidence type="ECO:0000313" key="3">
    <source>
        <dbReference type="Proteomes" id="UP001501237"/>
    </source>
</evidence>
<proteinExistence type="predicted"/>
<dbReference type="EMBL" id="BAAAUV010000012">
    <property type="protein sequence ID" value="GAA3221219.1"/>
    <property type="molecule type" value="Genomic_DNA"/>
</dbReference>
<sequence>MTGHAHGAGALLHRWPTVVALAVSALISAGGLGDVADAVDGFGQLLLLLPLEYLILNQIGRRAASWPVVGALTAVTFTVGLLDRVPLATVIAAAALVMLVVGAVTGTPDGRRAFGVQAAGMLGFGAVALAGLAVDPDLGRYLIAAGWLLHGVWDAVHLRLGRVVSRSYAEACGVVDVAVAAMLLFLL</sequence>
<protein>
    <recommendedName>
        <fullName evidence="4">Lysoplasmalogenase</fullName>
    </recommendedName>
</protein>
<dbReference type="RefSeq" id="WP_344831788.1">
    <property type="nucleotide sequence ID" value="NZ_BAAAUV010000012.1"/>
</dbReference>
<keyword evidence="1" id="KW-0812">Transmembrane</keyword>
<feature type="transmembrane region" description="Helical" evidence="1">
    <location>
        <begin position="87"/>
        <end position="106"/>
    </location>
</feature>
<accession>A0ABP6QEU2</accession>
<feature type="transmembrane region" description="Helical" evidence="1">
    <location>
        <begin position="113"/>
        <end position="132"/>
    </location>
</feature>
<keyword evidence="1" id="KW-0472">Membrane</keyword>
<keyword evidence="1" id="KW-1133">Transmembrane helix</keyword>
<dbReference type="Proteomes" id="UP001501237">
    <property type="component" value="Unassembled WGS sequence"/>
</dbReference>
<keyword evidence="3" id="KW-1185">Reference proteome</keyword>
<organism evidence="2 3">
    <name type="scientific">Actinocorallia longicatena</name>
    <dbReference type="NCBI Taxonomy" id="111803"/>
    <lineage>
        <taxon>Bacteria</taxon>
        <taxon>Bacillati</taxon>
        <taxon>Actinomycetota</taxon>
        <taxon>Actinomycetes</taxon>
        <taxon>Streptosporangiales</taxon>
        <taxon>Thermomonosporaceae</taxon>
        <taxon>Actinocorallia</taxon>
    </lineage>
</organism>
<reference evidence="3" key="1">
    <citation type="journal article" date="2019" name="Int. J. Syst. Evol. Microbiol.">
        <title>The Global Catalogue of Microorganisms (GCM) 10K type strain sequencing project: providing services to taxonomists for standard genome sequencing and annotation.</title>
        <authorList>
            <consortium name="The Broad Institute Genomics Platform"/>
            <consortium name="The Broad Institute Genome Sequencing Center for Infectious Disease"/>
            <person name="Wu L."/>
            <person name="Ma J."/>
        </authorList>
    </citation>
    <scope>NUCLEOTIDE SEQUENCE [LARGE SCALE GENOMIC DNA]</scope>
    <source>
        <strain evidence="3">JCM 9377</strain>
    </source>
</reference>
<name>A0ABP6QEU2_9ACTN</name>
<feature type="transmembrane region" description="Helical" evidence="1">
    <location>
        <begin position="12"/>
        <end position="32"/>
    </location>
</feature>
<comment type="caution">
    <text evidence="2">The sequence shown here is derived from an EMBL/GenBank/DDBJ whole genome shotgun (WGS) entry which is preliminary data.</text>
</comment>
<gene>
    <name evidence="2" type="ORF">GCM10010468_46230</name>
</gene>
<evidence type="ECO:0000256" key="1">
    <source>
        <dbReference type="SAM" id="Phobius"/>
    </source>
</evidence>
<feature type="transmembrane region" description="Helical" evidence="1">
    <location>
        <begin position="63"/>
        <end position="81"/>
    </location>
</feature>
<evidence type="ECO:0000313" key="2">
    <source>
        <dbReference type="EMBL" id="GAA3221219.1"/>
    </source>
</evidence>